<evidence type="ECO:0000256" key="5">
    <source>
        <dbReference type="ARBA" id="ARBA00022519"/>
    </source>
</evidence>
<evidence type="ECO:0000259" key="11">
    <source>
        <dbReference type="PROSITE" id="PS52015"/>
    </source>
</evidence>
<dbReference type="InterPro" id="IPR003538">
    <property type="entry name" value="TonB"/>
</dbReference>
<dbReference type="SUPFAM" id="SSF74653">
    <property type="entry name" value="TolA/TonB C-terminal domain"/>
    <property type="match status" value="1"/>
</dbReference>
<evidence type="ECO:0000256" key="1">
    <source>
        <dbReference type="ARBA" id="ARBA00004383"/>
    </source>
</evidence>
<evidence type="ECO:0000256" key="2">
    <source>
        <dbReference type="ARBA" id="ARBA00006555"/>
    </source>
</evidence>
<accession>A0A831WSW6</accession>
<dbReference type="InterPro" id="IPR037682">
    <property type="entry name" value="TonB_C"/>
</dbReference>
<dbReference type="GO" id="GO:0098797">
    <property type="term" value="C:plasma membrane protein complex"/>
    <property type="evidence" value="ECO:0007669"/>
    <property type="project" value="TreeGrafter"/>
</dbReference>
<evidence type="ECO:0000256" key="3">
    <source>
        <dbReference type="ARBA" id="ARBA00022448"/>
    </source>
</evidence>
<evidence type="ECO:0000313" key="12">
    <source>
        <dbReference type="EMBL" id="HED31900.1"/>
    </source>
</evidence>
<dbReference type="InterPro" id="IPR051045">
    <property type="entry name" value="TonB-dependent_transducer"/>
</dbReference>
<evidence type="ECO:0000256" key="4">
    <source>
        <dbReference type="ARBA" id="ARBA00022475"/>
    </source>
</evidence>
<keyword evidence="6" id="KW-0812">Transmembrane</keyword>
<dbReference type="PRINTS" id="PR01374">
    <property type="entry name" value="TONBPROTEIN"/>
</dbReference>
<name>A0A831WSW6_PROAE</name>
<dbReference type="InterPro" id="IPR006260">
    <property type="entry name" value="TonB/TolA_C"/>
</dbReference>
<keyword evidence="9" id="KW-0472">Membrane</keyword>
<feature type="compositionally biased region" description="Basic and acidic residues" evidence="10">
    <location>
        <begin position="69"/>
        <end position="91"/>
    </location>
</feature>
<evidence type="ECO:0000256" key="10">
    <source>
        <dbReference type="SAM" id="MobiDB-lite"/>
    </source>
</evidence>
<evidence type="ECO:0000256" key="7">
    <source>
        <dbReference type="ARBA" id="ARBA00022927"/>
    </source>
</evidence>
<dbReference type="GO" id="GO:0030288">
    <property type="term" value="C:outer membrane-bounded periplasmic space"/>
    <property type="evidence" value="ECO:0007669"/>
    <property type="project" value="InterPro"/>
</dbReference>
<keyword evidence="8" id="KW-1133">Transmembrane helix</keyword>
<comment type="similarity">
    <text evidence="2">Belongs to the TonB family.</text>
</comment>
<dbReference type="GO" id="GO:0055085">
    <property type="term" value="P:transmembrane transport"/>
    <property type="evidence" value="ECO:0007669"/>
    <property type="project" value="InterPro"/>
</dbReference>
<dbReference type="PROSITE" id="PS52015">
    <property type="entry name" value="TONB_CTD"/>
    <property type="match status" value="1"/>
</dbReference>
<evidence type="ECO:0000256" key="9">
    <source>
        <dbReference type="ARBA" id="ARBA00023136"/>
    </source>
</evidence>
<dbReference type="PANTHER" id="PTHR33446:SF2">
    <property type="entry name" value="PROTEIN TONB"/>
    <property type="match status" value="1"/>
</dbReference>
<dbReference type="GO" id="GO:0015031">
    <property type="term" value="P:protein transport"/>
    <property type="evidence" value="ECO:0007669"/>
    <property type="project" value="UniProtKB-KW"/>
</dbReference>
<dbReference type="GO" id="GO:0015891">
    <property type="term" value="P:siderophore transport"/>
    <property type="evidence" value="ECO:0007669"/>
    <property type="project" value="InterPro"/>
</dbReference>
<dbReference type="Gene3D" id="3.30.1150.10">
    <property type="match status" value="1"/>
</dbReference>
<dbReference type="GO" id="GO:0031992">
    <property type="term" value="F:energy transducer activity"/>
    <property type="evidence" value="ECO:0007669"/>
    <property type="project" value="InterPro"/>
</dbReference>
<evidence type="ECO:0000256" key="8">
    <source>
        <dbReference type="ARBA" id="ARBA00022989"/>
    </source>
</evidence>
<feature type="compositionally biased region" description="Pro residues" evidence="10">
    <location>
        <begin position="92"/>
        <end position="106"/>
    </location>
</feature>
<proteinExistence type="inferred from homology"/>
<comment type="caution">
    <text evidence="12">The sequence shown here is derived from an EMBL/GenBank/DDBJ whole genome shotgun (WGS) entry which is preliminary data.</text>
</comment>
<dbReference type="AlphaFoldDB" id="A0A831WSW6"/>
<dbReference type="Proteomes" id="UP000886335">
    <property type="component" value="Unassembled WGS sequence"/>
</dbReference>
<keyword evidence="5" id="KW-0997">Cell inner membrane</keyword>
<dbReference type="Pfam" id="PF03544">
    <property type="entry name" value="TonB_C"/>
    <property type="match status" value="1"/>
</dbReference>
<gene>
    <name evidence="12" type="ORF">ENN50_09550</name>
</gene>
<dbReference type="PANTHER" id="PTHR33446">
    <property type="entry name" value="PROTEIN TONB-RELATED"/>
    <property type="match status" value="1"/>
</dbReference>
<reference evidence="12" key="1">
    <citation type="journal article" date="2020" name="mSystems">
        <title>Genome- and Community-Level Interaction Insights into Carbon Utilization and Element Cycling Functions of Hydrothermarchaeota in Hydrothermal Sediment.</title>
        <authorList>
            <person name="Zhou Z."/>
            <person name="Liu Y."/>
            <person name="Xu W."/>
            <person name="Pan J."/>
            <person name="Luo Z.H."/>
            <person name="Li M."/>
        </authorList>
    </citation>
    <scope>NUCLEOTIDE SEQUENCE [LARGE SCALE GENOMIC DNA]</scope>
    <source>
        <strain evidence="12">SpSt-1181</strain>
    </source>
</reference>
<comment type="subcellular location">
    <subcellularLocation>
        <location evidence="1">Cell inner membrane</location>
        <topology evidence="1">Single-pass membrane protein</topology>
        <orientation evidence="1">Periplasmic side</orientation>
    </subcellularLocation>
</comment>
<evidence type="ECO:0000256" key="6">
    <source>
        <dbReference type="ARBA" id="ARBA00022692"/>
    </source>
</evidence>
<keyword evidence="4" id="KW-1003">Cell membrane</keyword>
<dbReference type="EMBL" id="DSBW01000216">
    <property type="protein sequence ID" value="HED31900.1"/>
    <property type="molecule type" value="Genomic_DNA"/>
</dbReference>
<protein>
    <submittedName>
        <fullName evidence="12">Energy transducer TonB</fullName>
    </submittedName>
</protein>
<feature type="compositionally biased region" description="Low complexity" evidence="10">
    <location>
        <begin position="119"/>
        <end position="130"/>
    </location>
</feature>
<sequence>MVRRLMRNKGITICSWVGALVLHAVGLFIEWPGPVQQSVASEVPLNVMLESYASSVCENTEQLDEQVEELEKPPLQPERKPEPKVVDKPARTPEPVPKSQPQPEPAPVAESTVQEEVVSRPSRSPAASASRNVDHLFAAIRAAIEKKKFYPSVSRRLHQEGTVVLSLSLHSDGSIVNLSVLRSSGFRVLDKAALKAIRDAEPLPSPGEYGRQSLALTIPLNYQLY</sequence>
<organism evidence="12">
    <name type="scientific">Prosthecochloris aestuarii</name>
    <dbReference type="NCBI Taxonomy" id="1102"/>
    <lineage>
        <taxon>Bacteria</taxon>
        <taxon>Pseudomonadati</taxon>
        <taxon>Chlorobiota</taxon>
        <taxon>Chlorobiia</taxon>
        <taxon>Chlorobiales</taxon>
        <taxon>Chlorobiaceae</taxon>
        <taxon>Prosthecochloris</taxon>
    </lineage>
</organism>
<dbReference type="NCBIfam" id="TIGR01352">
    <property type="entry name" value="tonB_Cterm"/>
    <property type="match status" value="1"/>
</dbReference>
<keyword evidence="3" id="KW-0813">Transport</keyword>
<keyword evidence="7" id="KW-0653">Protein transport</keyword>
<feature type="domain" description="TonB C-terminal" evidence="11">
    <location>
        <begin position="135"/>
        <end position="225"/>
    </location>
</feature>
<feature type="region of interest" description="Disordered" evidence="10">
    <location>
        <begin position="60"/>
        <end position="130"/>
    </location>
</feature>